<dbReference type="Gene3D" id="2.40.50.140">
    <property type="entry name" value="Nucleic acid-binding proteins"/>
    <property type="match status" value="1"/>
</dbReference>
<dbReference type="Proteomes" id="UP000186303">
    <property type="component" value="Chromosome 1"/>
</dbReference>
<sequence>MLDSRMDHLHNYVGQNYMSESTKRGADELREISLKHAQNRAKYMQRLHSTSLSECATEVQNLEQTRQKQREEKESLRDSRSKSFDQRPVCDTGRNERLELLEKLERGPVQYKPPVDDLNFERLEPNSQTKLKTRYLTHMRLQNHMDCRYALSPSLLYSLTGRLGSSADYTRDTTKPMMDGNYEIPLYGDWVLFAVMGEKTELKYTTSADNTDHNEDPTKVTRKYFGSRLLDLSAKYVDTNRELPGHCSMRMLVFDDGPNASHSKSDRSAFEKLWKERDGVLLAILNPKILPPRNGQPSRELTITPRSSESILVIGLAESYAHCCAMKKNGKRCHAFVLKGRSDGVCHKHLEMAVATRQRSRMELATATSSFSSQPMNASRPFQGERSSKRVFTRGDLGGLDVGGTSLAGPTYVVSATQGPRHTSDPANRMYDITTKLGRGKEQKEQRKRKKEDQEYLPFRKMDTLVKTRKYNPSAANVQTVTQSNDDIDKKFLDNLDHNNLAAKALSIAQATLQGKNLNDGSHKLTPTINARMEQNDATARLLARHSARPETLPRANLRGSKPPSNRSEKVRSVSREQESLESKQTVDNGDDDLIIVI</sequence>
<evidence type="ECO:0000313" key="2">
    <source>
        <dbReference type="EMBL" id="SHO76153.1"/>
    </source>
</evidence>
<feature type="region of interest" description="Disordered" evidence="1">
    <location>
        <begin position="548"/>
        <end position="592"/>
    </location>
</feature>
<name>A0A1M8A116_MALS4</name>
<keyword evidence="3" id="KW-1185">Reference proteome</keyword>
<feature type="compositionally biased region" description="Basic and acidic residues" evidence="1">
    <location>
        <begin position="65"/>
        <end position="85"/>
    </location>
</feature>
<proteinExistence type="predicted"/>
<evidence type="ECO:0000256" key="1">
    <source>
        <dbReference type="SAM" id="MobiDB-lite"/>
    </source>
</evidence>
<evidence type="ECO:0008006" key="4">
    <source>
        <dbReference type="Google" id="ProtNLM"/>
    </source>
</evidence>
<organism evidence="2 3">
    <name type="scientific">Malassezia sympodialis (strain ATCC 42132)</name>
    <name type="common">Atopic eczema-associated yeast</name>
    <dbReference type="NCBI Taxonomy" id="1230383"/>
    <lineage>
        <taxon>Eukaryota</taxon>
        <taxon>Fungi</taxon>
        <taxon>Dikarya</taxon>
        <taxon>Basidiomycota</taxon>
        <taxon>Ustilaginomycotina</taxon>
        <taxon>Malasseziomycetes</taxon>
        <taxon>Malasseziales</taxon>
        <taxon>Malasseziaceae</taxon>
        <taxon>Malassezia</taxon>
    </lineage>
</organism>
<dbReference type="EMBL" id="LT671821">
    <property type="protein sequence ID" value="SHO76153.1"/>
    <property type="molecule type" value="Genomic_DNA"/>
</dbReference>
<dbReference type="PANTHER" id="PTHR13454:SF11">
    <property type="entry name" value="PROTEIN MCM10 HOMOLOG"/>
    <property type="match status" value="1"/>
</dbReference>
<dbReference type="GO" id="GO:0043596">
    <property type="term" value="C:nuclear replication fork"/>
    <property type="evidence" value="ECO:0007669"/>
    <property type="project" value="TreeGrafter"/>
</dbReference>
<protein>
    <recommendedName>
        <fullName evidence="4">Zinc finger Mcm10/DnaG-type domain-containing protein</fullName>
    </recommendedName>
</protein>
<reference evidence="3" key="1">
    <citation type="journal article" date="2017" name="Nucleic Acids Res.">
        <title>Proteogenomics produces comprehensive and highly accurate protein-coding gene annotation in a complete genome assembly of Malassezia sympodialis.</title>
        <authorList>
            <person name="Zhu Y."/>
            <person name="Engstroem P.G."/>
            <person name="Tellgren-Roth C."/>
            <person name="Baudo C.D."/>
            <person name="Kennell J.C."/>
            <person name="Sun S."/>
            <person name="Billmyre R.B."/>
            <person name="Schroeder M.S."/>
            <person name="Andersson A."/>
            <person name="Holm T."/>
            <person name="Sigurgeirsson B."/>
            <person name="Wu G."/>
            <person name="Sankaranarayanan S.R."/>
            <person name="Siddharthan R."/>
            <person name="Sanyal K."/>
            <person name="Lundeberg J."/>
            <person name="Nystedt B."/>
            <person name="Boekhout T."/>
            <person name="Dawson T.L. Jr."/>
            <person name="Heitman J."/>
            <person name="Scheynius A."/>
            <person name="Lehtioe J."/>
        </authorList>
    </citation>
    <scope>NUCLEOTIDE SEQUENCE [LARGE SCALE GENOMIC DNA]</scope>
    <source>
        <strain evidence="3">ATCC 42132</strain>
    </source>
</reference>
<dbReference type="InterPro" id="IPR040184">
    <property type="entry name" value="Mcm10"/>
</dbReference>
<dbReference type="GO" id="GO:0003697">
    <property type="term" value="F:single-stranded DNA binding"/>
    <property type="evidence" value="ECO:0007669"/>
    <property type="project" value="InterPro"/>
</dbReference>
<feature type="compositionally biased region" description="Polar residues" evidence="1">
    <location>
        <begin position="366"/>
        <end position="377"/>
    </location>
</feature>
<dbReference type="GO" id="GO:0006270">
    <property type="term" value="P:DNA replication initiation"/>
    <property type="evidence" value="ECO:0007669"/>
    <property type="project" value="InterPro"/>
</dbReference>
<dbReference type="OrthoDB" id="202825at2759"/>
<evidence type="ECO:0000313" key="3">
    <source>
        <dbReference type="Proteomes" id="UP000186303"/>
    </source>
</evidence>
<feature type="compositionally biased region" description="Basic and acidic residues" evidence="1">
    <location>
        <begin position="567"/>
        <end position="582"/>
    </location>
</feature>
<accession>A0A1M8A116</accession>
<dbReference type="GO" id="GO:0003688">
    <property type="term" value="F:DNA replication origin binding"/>
    <property type="evidence" value="ECO:0007669"/>
    <property type="project" value="TreeGrafter"/>
</dbReference>
<dbReference type="STRING" id="1230383.A0A1M8A116"/>
<dbReference type="PANTHER" id="PTHR13454">
    <property type="entry name" value="PROTEIN MCM10 HOMOLOG"/>
    <property type="match status" value="1"/>
</dbReference>
<dbReference type="AlphaFoldDB" id="A0A1M8A116"/>
<feature type="region of interest" description="Disordered" evidence="1">
    <location>
        <begin position="63"/>
        <end position="91"/>
    </location>
</feature>
<dbReference type="VEuPathDB" id="FungiDB:MSYG_0488"/>
<gene>
    <name evidence="2" type="ORF">MSYG_0488</name>
</gene>
<dbReference type="InterPro" id="IPR012340">
    <property type="entry name" value="NA-bd_OB-fold"/>
</dbReference>
<feature type="region of interest" description="Disordered" evidence="1">
    <location>
        <begin position="366"/>
        <end position="387"/>
    </location>
</feature>